<comment type="caution">
    <text evidence="2">The sequence shown here is derived from an EMBL/GenBank/DDBJ whole genome shotgun (WGS) entry which is preliminary data.</text>
</comment>
<dbReference type="Proteomes" id="UP001634394">
    <property type="component" value="Unassembled WGS sequence"/>
</dbReference>
<keyword evidence="1" id="KW-1133">Transmembrane helix</keyword>
<keyword evidence="1" id="KW-0812">Transmembrane</keyword>
<keyword evidence="3" id="KW-1185">Reference proteome</keyword>
<gene>
    <name evidence="2" type="ORF">ACJMK2_044123</name>
</gene>
<keyword evidence="1" id="KW-0472">Membrane</keyword>
<name>A0ABD3VZ09_SINWO</name>
<evidence type="ECO:0000313" key="2">
    <source>
        <dbReference type="EMBL" id="KAL3866870.1"/>
    </source>
</evidence>
<proteinExistence type="predicted"/>
<feature type="transmembrane region" description="Helical" evidence="1">
    <location>
        <begin position="107"/>
        <end position="133"/>
    </location>
</feature>
<reference evidence="2 3" key="1">
    <citation type="submission" date="2024-11" db="EMBL/GenBank/DDBJ databases">
        <title>Chromosome-level genome assembly of the freshwater bivalve Anodonta woodiana.</title>
        <authorList>
            <person name="Chen X."/>
        </authorList>
    </citation>
    <scope>NUCLEOTIDE SEQUENCE [LARGE SCALE GENOMIC DNA]</scope>
    <source>
        <strain evidence="2">MN2024</strain>
        <tissue evidence="2">Gills</tissue>
    </source>
</reference>
<dbReference type="AlphaFoldDB" id="A0ABD3VZ09"/>
<evidence type="ECO:0000256" key="1">
    <source>
        <dbReference type="SAM" id="Phobius"/>
    </source>
</evidence>
<sequence>MVYRSNMYLILGGLLFFYFLGIDGNELRGDVVPKVATMRFLVSVNDTWDPDGCIATVVTPTLIPDKKYNMSDSFQVGDCDHGPLTFTVQSSNGGDSKYFHMFLYWEVLIQVATILHVLHYLPTYVFMLITYIFTLRNS</sequence>
<evidence type="ECO:0000313" key="3">
    <source>
        <dbReference type="Proteomes" id="UP001634394"/>
    </source>
</evidence>
<protein>
    <submittedName>
        <fullName evidence="2">Uncharacterized protein</fullName>
    </submittedName>
</protein>
<accession>A0ABD3VZ09</accession>
<dbReference type="EMBL" id="JBJQND010000009">
    <property type="protein sequence ID" value="KAL3866870.1"/>
    <property type="molecule type" value="Genomic_DNA"/>
</dbReference>
<organism evidence="2 3">
    <name type="scientific">Sinanodonta woodiana</name>
    <name type="common">Chinese pond mussel</name>
    <name type="synonym">Anodonta woodiana</name>
    <dbReference type="NCBI Taxonomy" id="1069815"/>
    <lineage>
        <taxon>Eukaryota</taxon>
        <taxon>Metazoa</taxon>
        <taxon>Spiralia</taxon>
        <taxon>Lophotrochozoa</taxon>
        <taxon>Mollusca</taxon>
        <taxon>Bivalvia</taxon>
        <taxon>Autobranchia</taxon>
        <taxon>Heteroconchia</taxon>
        <taxon>Palaeoheterodonta</taxon>
        <taxon>Unionida</taxon>
        <taxon>Unionoidea</taxon>
        <taxon>Unionidae</taxon>
        <taxon>Unioninae</taxon>
        <taxon>Sinanodonta</taxon>
    </lineage>
</organism>